<feature type="transmembrane region" description="Helical" evidence="2">
    <location>
        <begin position="132"/>
        <end position="149"/>
    </location>
</feature>
<gene>
    <name evidence="4" type="ORF">PCOR1329_LOCUS77423</name>
</gene>
<keyword evidence="2" id="KW-1133">Transmembrane helix</keyword>
<feature type="region of interest" description="Disordered" evidence="1">
    <location>
        <begin position="736"/>
        <end position="762"/>
    </location>
</feature>
<dbReference type="Gene3D" id="1.10.8.10">
    <property type="entry name" value="DNA helicase RuvA subunit, C-terminal domain"/>
    <property type="match status" value="1"/>
</dbReference>
<name>A0ABN9XPD9_9DINO</name>
<organism evidence="4 5">
    <name type="scientific">Prorocentrum cordatum</name>
    <dbReference type="NCBI Taxonomy" id="2364126"/>
    <lineage>
        <taxon>Eukaryota</taxon>
        <taxon>Sar</taxon>
        <taxon>Alveolata</taxon>
        <taxon>Dinophyceae</taxon>
        <taxon>Prorocentrales</taxon>
        <taxon>Prorocentraceae</taxon>
        <taxon>Prorocentrum</taxon>
    </lineage>
</organism>
<dbReference type="InterPro" id="IPR009060">
    <property type="entry name" value="UBA-like_sf"/>
</dbReference>
<keyword evidence="2" id="KW-0812">Transmembrane</keyword>
<evidence type="ECO:0000256" key="1">
    <source>
        <dbReference type="SAM" id="MobiDB-lite"/>
    </source>
</evidence>
<accession>A0ABN9XPD9</accession>
<sequence>MRMWLNGESAEQMAHARAIKAAGGVSLNPEDGNDTSRDQAWPLNPTGRVKCADKYVLITTVLWMAPKIMVLALPMLILHVPPMLVVRCTIASVPDGTERIRRTRGFYAVFTLTFALSLPAMLLAFVSLILDYIVYYIFSILYMVCLWRWKQTCASFEKIRPYRNGPSILLHLPDFFVCAMGQCSRQALGETLYMIACMWLLMPWLKYYMNCNPFVYDLDSRLCQQISTTMEDLGTEDQWCATARSIISRARQTRAQADRVDIWSFVPHYPYPPLDRRWALGLQAGGGEYPGKFTLIVHTTHAIIEAGGSTEQFVISNSTVCPCYRVMLCNPYHFLTGWVEASQSTGRPSEPEKFRGGEHPMWLVTARDSEMVSHRDSFTGSGMIDAFFDYWLPAFVHEMRYDHHRYTLGKSREEAEREAHAKYQEVCSKDGVSKPDDRIGLDKYGDNCTAADYKKIARLQGPPAFGRAGPRMARDGAECAPMRSAAQRAAGRQWAKWSADIAVRRLTGELGRTRARLEAAEQALGAVIGDDEVAHRLQAMLPALQATLGGWTPSWLERLRRNVALHAEALGMDIVAASAAELRSAQRGPRLERRAAADGALRADAPPFVPLGPIGAGAPGGGVPHTPHDANQLLADLIAYAAPMQEALLGEGCQHAQTDGIDTELEAADGGSGGPQLGGPQGAAAARARDLAELHDAFVEEVFVSANEAFGVQDDLNQRMADLAAELGGEADSRYAAAAEPGPGTGGFSPPKSQSQGRGEFVKPHDAEVNAAGIAELDALRAAAGGTALVHGSGARARGGFAQEAALSGGTAGTSEPIGLSEAAGGEVLPQASVGTNSCAVAAEAVAEQDACADLSADALRERHSEPSPTAPEEASGQWRSASDELRGATSALLMDLEAQLAAAWARGPPEAGASPPRVGGPLMGQDWLGDTLRQMGAAVTDPLSRSAHAQEAAHGQTVEQIMECGFTRQQAMEALKRTSSVEAAVEWICNNAA</sequence>
<dbReference type="InterPro" id="IPR015940">
    <property type="entry name" value="UBA"/>
</dbReference>
<evidence type="ECO:0000313" key="5">
    <source>
        <dbReference type="Proteomes" id="UP001189429"/>
    </source>
</evidence>
<feature type="domain" description="UBA" evidence="3">
    <location>
        <begin position="949"/>
        <end position="992"/>
    </location>
</feature>
<evidence type="ECO:0000259" key="3">
    <source>
        <dbReference type="PROSITE" id="PS50030"/>
    </source>
</evidence>
<feature type="region of interest" description="Disordered" evidence="1">
    <location>
        <begin position="860"/>
        <end position="884"/>
    </location>
</feature>
<evidence type="ECO:0000313" key="4">
    <source>
        <dbReference type="EMBL" id="CAK0900021.1"/>
    </source>
</evidence>
<dbReference type="Proteomes" id="UP001189429">
    <property type="component" value="Unassembled WGS sequence"/>
</dbReference>
<protein>
    <recommendedName>
        <fullName evidence="3">UBA domain-containing protein</fullName>
    </recommendedName>
</protein>
<keyword evidence="5" id="KW-1185">Reference proteome</keyword>
<feature type="transmembrane region" description="Helical" evidence="2">
    <location>
        <begin position="191"/>
        <end position="209"/>
    </location>
</feature>
<feature type="transmembrane region" description="Helical" evidence="2">
    <location>
        <begin position="105"/>
        <end position="126"/>
    </location>
</feature>
<reference evidence="4" key="1">
    <citation type="submission" date="2023-10" db="EMBL/GenBank/DDBJ databases">
        <authorList>
            <person name="Chen Y."/>
            <person name="Shah S."/>
            <person name="Dougan E. K."/>
            <person name="Thang M."/>
            <person name="Chan C."/>
        </authorList>
    </citation>
    <scope>NUCLEOTIDE SEQUENCE [LARGE SCALE GENOMIC DNA]</scope>
</reference>
<keyword evidence="2" id="KW-0472">Membrane</keyword>
<proteinExistence type="predicted"/>
<dbReference type="PROSITE" id="PS50030">
    <property type="entry name" value="UBA"/>
    <property type="match status" value="1"/>
</dbReference>
<dbReference type="EMBL" id="CAUYUJ010020714">
    <property type="protein sequence ID" value="CAK0900021.1"/>
    <property type="molecule type" value="Genomic_DNA"/>
</dbReference>
<comment type="caution">
    <text evidence="4">The sequence shown here is derived from an EMBL/GenBank/DDBJ whole genome shotgun (WGS) entry which is preliminary data.</text>
</comment>
<dbReference type="Pfam" id="PF22562">
    <property type="entry name" value="UBA_7"/>
    <property type="match status" value="1"/>
</dbReference>
<evidence type="ECO:0000256" key="2">
    <source>
        <dbReference type="SAM" id="Phobius"/>
    </source>
</evidence>
<dbReference type="SUPFAM" id="SSF46934">
    <property type="entry name" value="UBA-like"/>
    <property type="match status" value="1"/>
</dbReference>